<evidence type="ECO:0000313" key="2">
    <source>
        <dbReference type="EMBL" id="SOD37593.1"/>
    </source>
</evidence>
<dbReference type="OrthoDB" id="5625143at2"/>
<dbReference type="InterPro" id="IPR009228">
    <property type="entry name" value="Capsid_scaffold_GpO"/>
</dbReference>
<proteinExistence type="predicted"/>
<organism evidence="2 3">
    <name type="scientific">Candidatus Pantoea floridensis</name>
    <dbReference type="NCBI Taxonomy" id="1938870"/>
    <lineage>
        <taxon>Bacteria</taxon>
        <taxon>Pseudomonadati</taxon>
        <taxon>Pseudomonadota</taxon>
        <taxon>Gammaproteobacteria</taxon>
        <taxon>Enterobacterales</taxon>
        <taxon>Erwiniaceae</taxon>
        <taxon>Pantoea</taxon>
    </lineage>
</organism>
<dbReference type="EMBL" id="OCMY01000001">
    <property type="protein sequence ID" value="SOD37593.1"/>
    <property type="molecule type" value="Genomic_DNA"/>
</dbReference>
<sequence>MPKSKLFRVAVEGATCDGRQLERQHIQQIADTYNPQVYGARINLEHLKSLSPDSTFRIYGDVDSVQAIEIKEGPLAGKLGLYALNDGTDDLVTLNKSRQKVYSSIEFDPNFADSGKAYLMGLAFTDSPASLGTEMLQFSSKAAVNPLANRKTNKNCFFSEAYETAIEFEAEVSETDGGKKFFSRIKDLITGGERRFSAEAGVIREAVEIVAESQGQVLDRVEALSQQQGGMAKAADVAKLTSELAELKTQLSSQDGSFSQRPPSSGGNGVDASQLADC</sequence>
<evidence type="ECO:0000313" key="3">
    <source>
        <dbReference type="Proteomes" id="UP000219271"/>
    </source>
</evidence>
<dbReference type="Proteomes" id="UP000219271">
    <property type="component" value="Unassembled WGS sequence"/>
</dbReference>
<reference evidence="3" key="1">
    <citation type="submission" date="2017-09" db="EMBL/GenBank/DDBJ databases">
        <authorList>
            <person name="Varghese N."/>
            <person name="Submissions S."/>
        </authorList>
    </citation>
    <scope>NUCLEOTIDE SEQUENCE [LARGE SCALE GENOMIC DNA]</scope>
    <source>
        <strain evidence="3">JKS000234</strain>
    </source>
</reference>
<evidence type="ECO:0000256" key="1">
    <source>
        <dbReference type="SAM" id="MobiDB-lite"/>
    </source>
</evidence>
<dbReference type="RefSeq" id="WP_097095623.1">
    <property type="nucleotide sequence ID" value="NZ_OCMY01000001.1"/>
</dbReference>
<gene>
    <name evidence="2" type="ORF">SAMN06273570_1953</name>
</gene>
<protein>
    <submittedName>
        <fullName evidence="2">Phage capsid scaffolding protein (GPO) serine peptidase</fullName>
    </submittedName>
</protein>
<accession>A0A286BTV7</accession>
<dbReference type="AlphaFoldDB" id="A0A286BTV7"/>
<keyword evidence="3" id="KW-1185">Reference proteome</keyword>
<feature type="region of interest" description="Disordered" evidence="1">
    <location>
        <begin position="251"/>
        <end position="278"/>
    </location>
</feature>
<dbReference type="Pfam" id="PF05929">
    <property type="entry name" value="Phage_GPO"/>
    <property type="match status" value="1"/>
</dbReference>
<name>A0A286BTV7_9GAMM</name>
<feature type="compositionally biased region" description="Polar residues" evidence="1">
    <location>
        <begin position="251"/>
        <end position="265"/>
    </location>
</feature>